<dbReference type="AlphaFoldDB" id="E1YEG1"/>
<evidence type="ECO:0000259" key="4">
    <source>
        <dbReference type="Pfam" id="PF13193"/>
    </source>
</evidence>
<evidence type="ECO:0000313" key="5">
    <source>
        <dbReference type="EMBL" id="CBX28920.1"/>
    </source>
</evidence>
<dbReference type="Gene3D" id="3.30.300.30">
    <property type="match status" value="1"/>
</dbReference>
<name>E1YEG1_9BACT</name>
<organism evidence="5">
    <name type="scientific">uncultured Desulfobacterium sp</name>
    <dbReference type="NCBI Taxonomy" id="201089"/>
    <lineage>
        <taxon>Bacteria</taxon>
        <taxon>Pseudomonadati</taxon>
        <taxon>Thermodesulfobacteriota</taxon>
        <taxon>Desulfobacteria</taxon>
        <taxon>Desulfobacterales</taxon>
        <taxon>Desulfobacteriaceae</taxon>
        <taxon>Desulfobacterium</taxon>
        <taxon>environmental samples</taxon>
    </lineage>
</organism>
<dbReference type="InterPro" id="IPR045851">
    <property type="entry name" value="AMP-bd_C_sf"/>
</dbReference>
<dbReference type="GO" id="GO:0031956">
    <property type="term" value="F:medium-chain fatty acid-CoA ligase activity"/>
    <property type="evidence" value="ECO:0007669"/>
    <property type="project" value="TreeGrafter"/>
</dbReference>
<dbReference type="SUPFAM" id="SSF56801">
    <property type="entry name" value="Acetyl-CoA synthetase-like"/>
    <property type="match status" value="1"/>
</dbReference>
<dbReference type="Pfam" id="PF00501">
    <property type="entry name" value="AMP-binding"/>
    <property type="match status" value="1"/>
</dbReference>
<gene>
    <name evidence="5" type="ORF">N47_B20660</name>
</gene>
<accession>E1YEG1</accession>
<dbReference type="InterPro" id="IPR025110">
    <property type="entry name" value="AMP-bd_C"/>
</dbReference>
<evidence type="ECO:0000256" key="2">
    <source>
        <dbReference type="ARBA" id="ARBA00022598"/>
    </source>
</evidence>
<proteinExistence type="inferred from homology"/>
<sequence>MKPVRNYDELKDMYIGDGQWAHRGWIDIIEYNARRWPDKEAFVDARNRVTWAQFKKITDRLALGFIEAGLNRDDVVIGQLPNCIENVALWIACEKAGLVHLYSMPTNREKETGHFIEYTNAVAAVTCFEFRRFNHYNMYNEFHASSKFPNFKHIFLIGGYGLEELPDGAISVEEIINAPIEEKYASDYLSKTKGDPFEVWQMVSTTGTTGMPKIGMLSPNCNISTGLEFVNHWKLSRDDIGVTAAFCFSGPSESVIHALITVAGKIVMVDWGDPEEVLKAIEEEGGTYYGGFPLHSIQMARHPAFDKYDLKSLRFVGHAGAPFPAGLLEEMEERLGVPLITYYGVNEIQGILSSNVDIPREKRFGSVGSGGPRVHPKIVDDESNELPRGEVGRLLISGGGVGAGYYKDPEKTKQAFGGTLGKEGWFDTEDLARMDEDGYIWLAGRTRDMILRAGQNIFPAEIEGMLNAHPKVSNACIVSMPDTNYGEKACAFVILKKGETTLTFLEMVSFLTERKLAKYKLPERLEIVESFPMLGDKVNKRALGTDIAYKLLAEGLVGQPMLDKFREQGKII</sequence>
<comment type="similarity">
    <text evidence="1">Belongs to the ATP-dependent AMP-binding enzyme family.</text>
</comment>
<reference evidence="5" key="1">
    <citation type="journal article" date="2011" name="Environ. Microbiol.">
        <title>Genomic insights into the metabolic potential of the polycyclic aromatic hydrocarbon degrading sulfate-reducing Deltaproteobacterium N47.</title>
        <authorList>
            <person name="Bergmann F."/>
            <person name="Selesi D."/>
            <person name="Weinmaier T."/>
            <person name="Tischler P."/>
            <person name="Rattei T."/>
            <person name="Meckenstock R.U."/>
        </authorList>
    </citation>
    <scope>NUCLEOTIDE SEQUENCE</scope>
</reference>
<dbReference type="BioCyc" id="MetaCyc:MONOMER-19097"/>
<protein>
    <submittedName>
        <fullName evidence="5">Uncharacterized protein</fullName>
    </submittedName>
</protein>
<dbReference type="Gene3D" id="3.40.50.980">
    <property type="match status" value="2"/>
</dbReference>
<evidence type="ECO:0000256" key="1">
    <source>
        <dbReference type="ARBA" id="ARBA00006432"/>
    </source>
</evidence>
<dbReference type="GO" id="GO:0006631">
    <property type="term" value="P:fatty acid metabolic process"/>
    <property type="evidence" value="ECO:0007669"/>
    <property type="project" value="TreeGrafter"/>
</dbReference>
<dbReference type="EMBL" id="FR695870">
    <property type="protein sequence ID" value="CBX28920.1"/>
    <property type="molecule type" value="Genomic_DNA"/>
</dbReference>
<dbReference type="Gene3D" id="2.30.38.10">
    <property type="entry name" value="Luciferase, Domain 3"/>
    <property type="match status" value="1"/>
</dbReference>
<feature type="domain" description="AMP-dependent synthetase/ligase" evidence="3">
    <location>
        <begin position="30"/>
        <end position="406"/>
    </location>
</feature>
<dbReference type="Pfam" id="PF13193">
    <property type="entry name" value="AMP-binding_C"/>
    <property type="match status" value="1"/>
</dbReference>
<dbReference type="InterPro" id="IPR000873">
    <property type="entry name" value="AMP-dep_synth/lig_dom"/>
</dbReference>
<dbReference type="PANTHER" id="PTHR43201:SF5">
    <property type="entry name" value="MEDIUM-CHAIN ACYL-COA LIGASE ACSF2, MITOCHONDRIAL"/>
    <property type="match status" value="1"/>
</dbReference>
<feature type="domain" description="AMP-binding enzyme C-terminal" evidence="4">
    <location>
        <begin position="461"/>
        <end position="533"/>
    </location>
</feature>
<dbReference type="PANTHER" id="PTHR43201">
    <property type="entry name" value="ACYL-COA SYNTHETASE"/>
    <property type="match status" value="1"/>
</dbReference>
<evidence type="ECO:0000259" key="3">
    <source>
        <dbReference type="Pfam" id="PF00501"/>
    </source>
</evidence>
<keyword evidence="2" id="KW-0436">Ligase</keyword>